<dbReference type="InterPro" id="IPR009050">
    <property type="entry name" value="Globin-like_sf"/>
</dbReference>
<proteinExistence type="predicted"/>
<dbReference type="GO" id="GO:0019825">
    <property type="term" value="F:oxygen binding"/>
    <property type="evidence" value="ECO:0007669"/>
    <property type="project" value="InterPro"/>
</dbReference>
<evidence type="ECO:0000256" key="2">
    <source>
        <dbReference type="ARBA" id="ARBA00022617"/>
    </source>
</evidence>
<organism evidence="6 7">
    <name type="scientific">Apatococcus lobatus</name>
    <dbReference type="NCBI Taxonomy" id="904363"/>
    <lineage>
        <taxon>Eukaryota</taxon>
        <taxon>Viridiplantae</taxon>
        <taxon>Chlorophyta</taxon>
        <taxon>core chlorophytes</taxon>
        <taxon>Trebouxiophyceae</taxon>
        <taxon>Chlorellales</taxon>
        <taxon>Chlorellaceae</taxon>
        <taxon>Apatococcus</taxon>
    </lineage>
</organism>
<keyword evidence="1" id="KW-0813">Transport</keyword>
<keyword evidence="4" id="KW-0408">Iron</keyword>
<dbReference type="CDD" id="cd00454">
    <property type="entry name" value="TrHb1_N"/>
    <property type="match status" value="1"/>
</dbReference>
<keyword evidence="2" id="KW-0349">Heme</keyword>
<evidence type="ECO:0000256" key="1">
    <source>
        <dbReference type="ARBA" id="ARBA00022448"/>
    </source>
</evidence>
<evidence type="ECO:0000256" key="5">
    <source>
        <dbReference type="SAM" id="MobiDB-lite"/>
    </source>
</evidence>
<accession>A0AAW1SFU1</accession>
<dbReference type="SUPFAM" id="SSF46458">
    <property type="entry name" value="Globin-like"/>
    <property type="match status" value="1"/>
</dbReference>
<keyword evidence="7" id="KW-1185">Reference proteome</keyword>
<name>A0AAW1SFU1_9CHLO</name>
<dbReference type="GO" id="GO:0020037">
    <property type="term" value="F:heme binding"/>
    <property type="evidence" value="ECO:0007669"/>
    <property type="project" value="InterPro"/>
</dbReference>
<feature type="compositionally biased region" description="Polar residues" evidence="5">
    <location>
        <begin position="205"/>
        <end position="216"/>
    </location>
</feature>
<sequence>MSASRPSVYISLGGRAAVERAVSIFYDRVAEDKRVSKFFHTADMRRLRLKLAEFIVYAFGGPAEYTGRDLVTVHKPVIRKGATVYHFDIVAAHFLGTLADMGVSKEVQDDVFKVLLTVKPIFPNPWWRRLWQGASKTRRERHTREMEAIALPKATAAGDNQMDPQQHSPEGSQNNEADGQHQQSFSVSASSVFEPGYSHVPSGASPASSSLKCPAA</sequence>
<evidence type="ECO:0000313" key="7">
    <source>
        <dbReference type="Proteomes" id="UP001438707"/>
    </source>
</evidence>
<keyword evidence="3" id="KW-0479">Metal-binding</keyword>
<evidence type="ECO:0000256" key="4">
    <source>
        <dbReference type="ARBA" id="ARBA00023004"/>
    </source>
</evidence>
<dbReference type="GO" id="GO:0046872">
    <property type="term" value="F:metal ion binding"/>
    <property type="evidence" value="ECO:0007669"/>
    <property type="project" value="UniProtKB-KW"/>
</dbReference>
<dbReference type="InterPro" id="IPR012292">
    <property type="entry name" value="Globin/Proto"/>
</dbReference>
<evidence type="ECO:0000256" key="3">
    <source>
        <dbReference type="ARBA" id="ARBA00022723"/>
    </source>
</evidence>
<gene>
    <name evidence="6" type="ORF">WJX74_011013</name>
</gene>
<dbReference type="Proteomes" id="UP001438707">
    <property type="component" value="Unassembled WGS sequence"/>
</dbReference>
<reference evidence="6 7" key="1">
    <citation type="journal article" date="2024" name="Nat. Commun.">
        <title>Phylogenomics reveals the evolutionary origins of lichenization in chlorophyte algae.</title>
        <authorList>
            <person name="Puginier C."/>
            <person name="Libourel C."/>
            <person name="Otte J."/>
            <person name="Skaloud P."/>
            <person name="Haon M."/>
            <person name="Grisel S."/>
            <person name="Petersen M."/>
            <person name="Berrin J.G."/>
            <person name="Delaux P.M."/>
            <person name="Dal Grande F."/>
            <person name="Keller J."/>
        </authorList>
    </citation>
    <scope>NUCLEOTIDE SEQUENCE [LARGE SCALE GENOMIC DNA]</scope>
    <source>
        <strain evidence="6 7">SAG 2145</strain>
    </source>
</reference>
<evidence type="ECO:0000313" key="6">
    <source>
        <dbReference type="EMBL" id="KAK9845138.1"/>
    </source>
</evidence>
<dbReference type="EMBL" id="JALJOS010000001">
    <property type="protein sequence ID" value="KAK9845138.1"/>
    <property type="molecule type" value="Genomic_DNA"/>
</dbReference>
<feature type="compositionally biased region" description="Low complexity" evidence="5">
    <location>
        <begin position="182"/>
        <end position="193"/>
    </location>
</feature>
<protein>
    <recommendedName>
        <fullName evidence="8">Globin</fullName>
    </recommendedName>
</protein>
<dbReference type="AlphaFoldDB" id="A0AAW1SFU1"/>
<dbReference type="Pfam" id="PF01152">
    <property type="entry name" value="Bac_globin"/>
    <property type="match status" value="1"/>
</dbReference>
<comment type="caution">
    <text evidence="6">The sequence shown here is derived from an EMBL/GenBank/DDBJ whole genome shotgun (WGS) entry which is preliminary data.</text>
</comment>
<dbReference type="Gene3D" id="1.10.490.10">
    <property type="entry name" value="Globins"/>
    <property type="match status" value="1"/>
</dbReference>
<feature type="region of interest" description="Disordered" evidence="5">
    <location>
        <begin position="152"/>
        <end position="216"/>
    </location>
</feature>
<evidence type="ECO:0008006" key="8">
    <source>
        <dbReference type="Google" id="ProtNLM"/>
    </source>
</evidence>
<dbReference type="InterPro" id="IPR001486">
    <property type="entry name" value="Hemoglobin_trunc"/>
</dbReference>
<feature type="compositionally biased region" description="Polar residues" evidence="5">
    <location>
        <begin position="162"/>
        <end position="181"/>
    </location>
</feature>